<evidence type="ECO:0000256" key="9">
    <source>
        <dbReference type="SAM" id="SignalP"/>
    </source>
</evidence>
<comment type="similarity">
    <text evidence="3">Belongs to the peptidase M13 family.</text>
</comment>
<evidence type="ECO:0000256" key="2">
    <source>
        <dbReference type="ARBA" id="ARBA00004401"/>
    </source>
</evidence>
<feature type="signal peptide" evidence="9">
    <location>
        <begin position="1"/>
        <end position="16"/>
    </location>
</feature>
<dbReference type="GO" id="GO:0046872">
    <property type="term" value="F:metal ion binding"/>
    <property type="evidence" value="ECO:0007669"/>
    <property type="project" value="UniProtKB-KW"/>
</dbReference>
<keyword evidence="4" id="KW-0645">Protease</keyword>
<keyword evidence="8" id="KW-0482">Metalloprotease</keyword>
<dbReference type="HOGENOM" id="CLU_006187_9_1_1"/>
<feature type="chain" id="PRO_5002813855" evidence="9">
    <location>
        <begin position="17"/>
        <end position="650"/>
    </location>
</feature>
<feature type="domain" description="Peptidase M13 C-terminal" evidence="10">
    <location>
        <begin position="485"/>
        <end position="648"/>
    </location>
</feature>
<evidence type="ECO:0000256" key="3">
    <source>
        <dbReference type="ARBA" id="ARBA00007357"/>
    </source>
</evidence>
<protein>
    <submittedName>
        <fullName evidence="12">Uncharacterized protein</fullName>
        <ecNumber evidence="12">3.4.24.-</ecNumber>
    </submittedName>
</protein>
<evidence type="ECO:0000256" key="8">
    <source>
        <dbReference type="ARBA" id="ARBA00023049"/>
    </source>
</evidence>
<dbReference type="AlphaFoldDB" id="B4LQU8"/>
<dbReference type="InterPro" id="IPR000718">
    <property type="entry name" value="Peptidase_M13"/>
</dbReference>
<dbReference type="eggNOG" id="KOG3624">
    <property type="taxonomic scope" value="Eukaryota"/>
</dbReference>
<dbReference type="PROSITE" id="PS51885">
    <property type="entry name" value="NEPRILYSIN"/>
    <property type="match status" value="1"/>
</dbReference>
<dbReference type="MEROPS" id="M13.A12"/>
<dbReference type="CDD" id="cd08662">
    <property type="entry name" value="M13"/>
    <property type="match status" value="1"/>
</dbReference>
<dbReference type="Pfam" id="PF01431">
    <property type="entry name" value="Peptidase_M13"/>
    <property type="match status" value="1"/>
</dbReference>
<keyword evidence="13" id="KW-1185">Reference proteome</keyword>
<dbReference type="InParanoid" id="B4LQU8"/>
<reference evidence="12 13" key="1">
    <citation type="journal article" date="2007" name="Nature">
        <title>Evolution of genes and genomes on the Drosophila phylogeny.</title>
        <authorList>
            <consortium name="Drosophila 12 Genomes Consortium"/>
            <person name="Clark A.G."/>
            <person name="Eisen M.B."/>
            <person name="Smith D.R."/>
            <person name="Bergman C.M."/>
            <person name="Oliver B."/>
            <person name="Markow T.A."/>
            <person name="Kaufman T.C."/>
            <person name="Kellis M."/>
            <person name="Gelbart W."/>
            <person name="Iyer V.N."/>
            <person name="Pollard D.A."/>
            <person name="Sackton T.B."/>
            <person name="Larracuente A.M."/>
            <person name="Singh N.D."/>
            <person name="Abad J.P."/>
            <person name="Abt D.N."/>
            <person name="Adryan B."/>
            <person name="Aguade M."/>
            <person name="Akashi H."/>
            <person name="Anderson W.W."/>
            <person name="Aquadro C.F."/>
            <person name="Ardell D.H."/>
            <person name="Arguello R."/>
            <person name="Artieri C.G."/>
            <person name="Barbash D.A."/>
            <person name="Barker D."/>
            <person name="Barsanti P."/>
            <person name="Batterham P."/>
            <person name="Batzoglou S."/>
            <person name="Begun D."/>
            <person name="Bhutkar A."/>
            <person name="Blanco E."/>
            <person name="Bosak S.A."/>
            <person name="Bradley R.K."/>
            <person name="Brand A.D."/>
            <person name="Brent M.R."/>
            <person name="Brooks A.N."/>
            <person name="Brown R.H."/>
            <person name="Butlin R.K."/>
            <person name="Caggese C."/>
            <person name="Calvi B.R."/>
            <person name="Bernardo de Carvalho A."/>
            <person name="Caspi A."/>
            <person name="Castrezana S."/>
            <person name="Celniker S.E."/>
            <person name="Chang J.L."/>
            <person name="Chapple C."/>
            <person name="Chatterji S."/>
            <person name="Chinwalla A."/>
            <person name="Civetta A."/>
            <person name="Clifton S.W."/>
            <person name="Comeron J.M."/>
            <person name="Costello J.C."/>
            <person name="Coyne J.A."/>
            <person name="Daub J."/>
            <person name="David R.G."/>
            <person name="Delcher A.L."/>
            <person name="Delehaunty K."/>
            <person name="Do C.B."/>
            <person name="Ebling H."/>
            <person name="Edwards K."/>
            <person name="Eickbush T."/>
            <person name="Evans J.D."/>
            <person name="Filipski A."/>
            <person name="Findeiss S."/>
            <person name="Freyhult E."/>
            <person name="Fulton L."/>
            <person name="Fulton R."/>
            <person name="Garcia A.C."/>
            <person name="Gardiner A."/>
            <person name="Garfield D.A."/>
            <person name="Garvin B.E."/>
            <person name="Gibson G."/>
            <person name="Gilbert D."/>
            <person name="Gnerre S."/>
            <person name="Godfrey J."/>
            <person name="Good R."/>
            <person name="Gotea V."/>
            <person name="Gravely B."/>
            <person name="Greenberg A.J."/>
            <person name="Griffiths-Jones S."/>
            <person name="Gross S."/>
            <person name="Guigo R."/>
            <person name="Gustafson E.A."/>
            <person name="Haerty W."/>
            <person name="Hahn M.W."/>
            <person name="Halligan D.L."/>
            <person name="Halpern A.L."/>
            <person name="Halter G.M."/>
            <person name="Han M.V."/>
            <person name="Heger A."/>
            <person name="Hillier L."/>
            <person name="Hinrichs A.S."/>
            <person name="Holmes I."/>
            <person name="Hoskins R.A."/>
            <person name="Hubisz M.J."/>
            <person name="Hultmark D."/>
            <person name="Huntley M.A."/>
            <person name="Jaffe D.B."/>
            <person name="Jagadeeshan S."/>
            <person name="Jeck W.R."/>
            <person name="Johnson J."/>
            <person name="Jones C.D."/>
            <person name="Jordan W.C."/>
            <person name="Karpen G.H."/>
            <person name="Kataoka E."/>
            <person name="Keightley P.D."/>
            <person name="Kheradpour P."/>
            <person name="Kirkness E.F."/>
            <person name="Koerich L.B."/>
            <person name="Kristiansen K."/>
            <person name="Kudrna D."/>
            <person name="Kulathinal R.J."/>
            <person name="Kumar S."/>
            <person name="Kwok R."/>
            <person name="Lander E."/>
            <person name="Langley C.H."/>
            <person name="Lapoint R."/>
            <person name="Lazzaro B.P."/>
            <person name="Lee S.J."/>
            <person name="Levesque L."/>
            <person name="Li R."/>
            <person name="Lin C.F."/>
            <person name="Lin M.F."/>
            <person name="Lindblad-Toh K."/>
            <person name="Llopart A."/>
            <person name="Long M."/>
            <person name="Low L."/>
            <person name="Lozovsky E."/>
            <person name="Lu J."/>
            <person name="Luo M."/>
            <person name="Machado C.A."/>
            <person name="Makalowski W."/>
            <person name="Marzo M."/>
            <person name="Matsuda M."/>
            <person name="Matzkin L."/>
            <person name="McAllister B."/>
            <person name="McBride C.S."/>
            <person name="McKernan B."/>
            <person name="McKernan K."/>
            <person name="Mendez-Lago M."/>
            <person name="Minx P."/>
            <person name="Mollenhauer M.U."/>
            <person name="Montooth K."/>
            <person name="Mount S.M."/>
            <person name="Mu X."/>
            <person name="Myers E."/>
            <person name="Negre B."/>
            <person name="Newfeld S."/>
            <person name="Nielsen R."/>
            <person name="Noor M.A."/>
            <person name="O'Grady P."/>
            <person name="Pachter L."/>
            <person name="Papaceit M."/>
            <person name="Parisi M.J."/>
            <person name="Parisi M."/>
            <person name="Parts L."/>
            <person name="Pedersen J.S."/>
            <person name="Pesole G."/>
            <person name="Phillippy A.M."/>
            <person name="Ponting C.P."/>
            <person name="Pop M."/>
            <person name="Porcelli D."/>
            <person name="Powell J.R."/>
            <person name="Prohaska S."/>
            <person name="Pruitt K."/>
            <person name="Puig M."/>
            <person name="Quesneville H."/>
            <person name="Ram K.R."/>
            <person name="Rand D."/>
            <person name="Rasmussen M.D."/>
            <person name="Reed L.K."/>
            <person name="Reenan R."/>
            <person name="Reily A."/>
            <person name="Remington K.A."/>
            <person name="Rieger T.T."/>
            <person name="Ritchie M.G."/>
            <person name="Robin C."/>
            <person name="Rogers Y.H."/>
            <person name="Rohde C."/>
            <person name="Rozas J."/>
            <person name="Rubenfield M.J."/>
            <person name="Ruiz A."/>
            <person name="Russo S."/>
            <person name="Salzberg S.L."/>
            <person name="Sanchez-Gracia A."/>
            <person name="Saranga D.J."/>
            <person name="Sato H."/>
            <person name="Schaeffer S.W."/>
            <person name="Schatz M.C."/>
            <person name="Schlenke T."/>
            <person name="Schwartz R."/>
            <person name="Segarra C."/>
            <person name="Singh R.S."/>
            <person name="Sirot L."/>
            <person name="Sirota M."/>
            <person name="Sisneros N.B."/>
            <person name="Smith C.D."/>
            <person name="Smith T.F."/>
            <person name="Spieth J."/>
            <person name="Stage D.E."/>
            <person name="Stark A."/>
            <person name="Stephan W."/>
            <person name="Strausberg R.L."/>
            <person name="Strempel S."/>
            <person name="Sturgill D."/>
            <person name="Sutton G."/>
            <person name="Sutton G.G."/>
            <person name="Tao W."/>
            <person name="Teichmann S."/>
            <person name="Tobari Y.N."/>
            <person name="Tomimura Y."/>
            <person name="Tsolas J.M."/>
            <person name="Valente V.L."/>
            <person name="Venter E."/>
            <person name="Venter J.C."/>
            <person name="Vicario S."/>
            <person name="Vieira F.G."/>
            <person name="Vilella A.J."/>
            <person name="Villasante A."/>
            <person name="Walenz B."/>
            <person name="Wang J."/>
            <person name="Wasserman M."/>
            <person name="Watts T."/>
            <person name="Wilson D."/>
            <person name="Wilson R.K."/>
            <person name="Wing R.A."/>
            <person name="Wolfner M.F."/>
            <person name="Wong A."/>
            <person name="Wong G.K."/>
            <person name="Wu C.I."/>
            <person name="Wu G."/>
            <person name="Yamamoto D."/>
            <person name="Yang H.P."/>
            <person name="Yang S.P."/>
            <person name="Yorke J.A."/>
            <person name="Yoshida K."/>
            <person name="Zdobnov E."/>
            <person name="Zhang P."/>
            <person name="Zhang Y."/>
            <person name="Zimin A.V."/>
            <person name="Baldwin J."/>
            <person name="Abdouelleil A."/>
            <person name="Abdulkadir J."/>
            <person name="Abebe A."/>
            <person name="Abera B."/>
            <person name="Abreu J."/>
            <person name="Acer S.C."/>
            <person name="Aftuck L."/>
            <person name="Alexander A."/>
            <person name="An P."/>
            <person name="Anderson E."/>
            <person name="Anderson S."/>
            <person name="Arachi H."/>
            <person name="Azer M."/>
            <person name="Bachantsang P."/>
            <person name="Barry A."/>
            <person name="Bayul T."/>
            <person name="Berlin A."/>
            <person name="Bessette D."/>
            <person name="Bloom T."/>
            <person name="Blye J."/>
            <person name="Boguslavskiy L."/>
            <person name="Bonnet C."/>
            <person name="Boukhgalter B."/>
            <person name="Bourzgui I."/>
            <person name="Brown A."/>
            <person name="Cahill P."/>
            <person name="Channer S."/>
            <person name="Cheshatsang Y."/>
            <person name="Chuda L."/>
            <person name="Citroen M."/>
            <person name="Collymore A."/>
            <person name="Cooke P."/>
            <person name="Costello M."/>
            <person name="D'Aco K."/>
            <person name="Daza R."/>
            <person name="De Haan G."/>
            <person name="DeGray S."/>
            <person name="DeMaso C."/>
            <person name="Dhargay N."/>
            <person name="Dooley K."/>
            <person name="Dooley E."/>
            <person name="Doricent M."/>
            <person name="Dorje P."/>
            <person name="Dorjee K."/>
            <person name="Dupes A."/>
            <person name="Elong R."/>
            <person name="Falk J."/>
            <person name="Farina A."/>
            <person name="Faro S."/>
            <person name="Ferguson D."/>
            <person name="Fisher S."/>
            <person name="Foley C.D."/>
            <person name="Franke A."/>
            <person name="Friedrich D."/>
            <person name="Gadbois L."/>
            <person name="Gearin G."/>
            <person name="Gearin C.R."/>
            <person name="Giannoukos G."/>
            <person name="Goode T."/>
            <person name="Graham J."/>
            <person name="Grandbois E."/>
            <person name="Grewal S."/>
            <person name="Gyaltsen K."/>
            <person name="Hafez N."/>
            <person name="Hagos B."/>
            <person name="Hall J."/>
            <person name="Henson C."/>
            <person name="Hollinger A."/>
            <person name="Honan T."/>
            <person name="Huard M.D."/>
            <person name="Hughes L."/>
            <person name="Hurhula B."/>
            <person name="Husby M.E."/>
            <person name="Kamat A."/>
            <person name="Kanga B."/>
            <person name="Kashin S."/>
            <person name="Khazanovich D."/>
            <person name="Kisner P."/>
            <person name="Lance K."/>
            <person name="Lara M."/>
            <person name="Lee W."/>
            <person name="Lennon N."/>
            <person name="Letendre F."/>
            <person name="LeVine R."/>
            <person name="Lipovsky A."/>
            <person name="Liu X."/>
            <person name="Liu J."/>
            <person name="Liu S."/>
            <person name="Lokyitsang T."/>
            <person name="Lokyitsang Y."/>
            <person name="Lubonja R."/>
            <person name="Lui A."/>
            <person name="MacDonald P."/>
            <person name="Magnisalis V."/>
            <person name="Maru K."/>
            <person name="Matthews C."/>
            <person name="McCusker W."/>
            <person name="McDonough S."/>
            <person name="Mehta T."/>
            <person name="Meldrim J."/>
            <person name="Meneus L."/>
            <person name="Mihai O."/>
            <person name="Mihalev A."/>
            <person name="Mihova T."/>
            <person name="Mittelman R."/>
            <person name="Mlenga V."/>
            <person name="Montmayeur A."/>
            <person name="Mulrain L."/>
            <person name="Navidi A."/>
            <person name="Naylor J."/>
            <person name="Negash T."/>
            <person name="Nguyen T."/>
            <person name="Nguyen N."/>
            <person name="Nicol R."/>
            <person name="Norbu C."/>
            <person name="Norbu N."/>
            <person name="Novod N."/>
            <person name="O'Neill B."/>
            <person name="Osman S."/>
            <person name="Markiewicz E."/>
            <person name="Oyono O.L."/>
            <person name="Patti C."/>
            <person name="Phunkhang P."/>
            <person name="Pierre F."/>
            <person name="Priest M."/>
            <person name="Raghuraman S."/>
            <person name="Rege F."/>
            <person name="Reyes R."/>
            <person name="Rise C."/>
            <person name="Rogov P."/>
            <person name="Ross K."/>
            <person name="Ryan E."/>
            <person name="Settipalli S."/>
            <person name="Shea T."/>
            <person name="Sherpa N."/>
            <person name="Shi L."/>
            <person name="Shih D."/>
            <person name="Sparrow T."/>
            <person name="Spaulding J."/>
            <person name="Stalker J."/>
            <person name="Stange-Thomann N."/>
            <person name="Stavropoulos S."/>
            <person name="Stone C."/>
            <person name="Strader C."/>
            <person name="Tesfaye S."/>
            <person name="Thomson T."/>
            <person name="Thoulutsang Y."/>
            <person name="Thoulutsang D."/>
            <person name="Topham K."/>
            <person name="Topping I."/>
            <person name="Tsamla T."/>
            <person name="Vassiliev H."/>
            <person name="Vo A."/>
            <person name="Wangchuk T."/>
            <person name="Wangdi T."/>
            <person name="Weiand M."/>
            <person name="Wilkinson J."/>
            <person name="Wilson A."/>
            <person name="Yadav S."/>
            <person name="Young G."/>
            <person name="Yu Q."/>
            <person name="Zembek L."/>
            <person name="Zhong D."/>
            <person name="Zimmer A."/>
            <person name="Zwirko Z."/>
            <person name="Jaffe D.B."/>
            <person name="Alvarez P."/>
            <person name="Brockman W."/>
            <person name="Butler J."/>
            <person name="Chin C."/>
            <person name="Gnerre S."/>
            <person name="Grabherr M."/>
            <person name="Kleber M."/>
            <person name="Mauceli E."/>
            <person name="MacCallum I."/>
        </authorList>
    </citation>
    <scope>NUCLEOTIDE SEQUENCE [LARGE SCALE GENOMIC DNA]</scope>
    <source>
        <strain evidence="13">Tucson 15010-1051.87</strain>
    </source>
</reference>
<dbReference type="Pfam" id="PF05649">
    <property type="entry name" value="Peptidase_M13_N"/>
    <property type="match status" value="1"/>
</dbReference>
<dbReference type="GO" id="GO:0006508">
    <property type="term" value="P:proteolysis"/>
    <property type="evidence" value="ECO:0007669"/>
    <property type="project" value="UniProtKB-KW"/>
</dbReference>
<evidence type="ECO:0000313" key="12">
    <source>
        <dbReference type="EMBL" id="EDW63482.1"/>
    </source>
</evidence>
<feature type="domain" description="Peptidase M13 N-terminal" evidence="11">
    <location>
        <begin position="62"/>
        <end position="405"/>
    </location>
</feature>
<dbReference type="Gene3D" id="3.40.390.10">
    <property type="entry name" value="Collagenase (Catalytic Domain)"/>
    <property type="match status" value="1"/>
</dbReference>
<dbReference type="InterPro" id="IPR018497">
    <property type="entry name" value="Peptidase_M13_C"/>
</dbReference>
<keyword evidence="7" id="KW-0862">Zinc</keyword>
<accession>B4LQU8</accession>
<keyword evidence="5" id="KW-0479">Metal-binding</keyword>
<dbReference type="InterPro" id="IPR024079">
    <property type="entry name" value="MetalloPept_cat_dom_sf"/>
</dbReference>
<name>B4LQU8_DROVI</name>
<comment type="cofactor">
    <cofactor evidence="1">
        <name>Zn(2+)</name>
        <dbReference type="ChEBI" id="CHEBI:29105"/>
    </cofactor>
</comment>
<keyword evidence="6 12" id="KW-0378">Hydrolase</keyword>
<dbReference type="GO" id="GO:0005886">
    <property type="term" value="C:plasma membrane"/>
    <property type="evidence" value="ECO:0007669"/>
    <property type="project" value="UniProtKB-SubCell"/>
</dbReference>
<evidence type="ECO:0000256" key="5">
    <source>
        <dbReference type="ARBA" id="ARBA00022723"/>
    </source>
</evidence>
<evidence type="ECO:0000259" key="10">
    <source>
        <dbReference type="Pfam" id="PF01431"/>
    </source>
</evidence>
<evidence type="ECO:0000256" key="4">
    <source>
        <dbReference type="ARBA" id="ARBA00022670"/>
    </source>
</evidence>
<proteinExistence type="inferred from homology"/>
<dbReference type="InterPro" id="IPR042089">
    <property type="entry name" value="Peptidase_M13_dom_2"/>
</dbReference>
<dbReference type="Proteomes" id="UP000008792">
    <property type="component" value="Unassembled WGS sequence"/>
</dbReference>
<dbReference type="SUPFAM" id="SSF55486">
    <property type="entry name" value="Metalloproteases ('zincins'), catalytic domain"/>
    <property type="match status" value="1"/>
</dbReference>
<dbReference type="PRINTS" id="PR00786">
    <property type="entry name" value="NEPRILYSIN"/>
</dbReference>
<dbReference type="Gene3D" id="1.10.1380.10">
    <property type="entry name" value="Neutral endopeptidase , domain2"/>
    <property type="match status" value="1"/>
</dbReference>
<organism evidence="12 13">
    <name type="scientific">Drosophila virilis</name>
    <name type="common">Fruit fly</name>
    <dbReference type="NCBI Taxonomy" id="7244"/>
    <lineage>
        <taxon>Eukaryota</taxon>
        <taxon>Metazoa</taxon>
        <taxon>Ecdysozoa</taxon>
        <taxon>Arthropoda</taxon>
        <taxon>Hexapoda</taxon>
        <taxon>Insecta</taxon>
        <taxon>Pterygota</taxon>
        <taxon>Neoptera</taxon>
        <taxon>Endopterygota</taxon>
        <taxon>Diptera</taxon>
        <taxon>Brachycera</taxon>
        <taxon>Muscomorpha</taxon>
        <taxon>Ephydroidea</taxon>
        <taxon>Drosophilidae</taxon>
        <taxon>Drosophila</taxon>
    </lineage>
</organism>
<gene>
    <name evidence="12" type="primary">Dvir\GJ15205</name>
    <name evidence="12" type="ORF">Dvir_GJ15205</name>
</gene>
<dbReference type="OMA" id="QFAQFFC"/>
<evidence type="ECO:0000256" key="7">
    <source>
        <dbReference type="ARBA" id="ARBA00022833"/>
    </source>
</evidence>
<dbReference type="KEGG" id="dvi:6628709"/>
<evidence type="ECO:0000259" key="11">
    <source>
        <dbReference type="Pfam" id="PF05649"/>
    </source>
</evidence>
<dbReference type="EMBL" id="CH940649">
    <property type="protein sequence ID" value="EDW63482.1"/>
    <property type="molecule type" value="Genomic_DNA"/>
</dbReference>
<evidence type="ECO:0000313" key="13">
    <source>
        <dbReference type="Proteomes" id="UP000008792"/>
    </source>
</evidence>
<keyword evidence="9" id="KW-0732">Signal</keyword>
<comment type="subcellular location">
    <subcellularLocation>
        <location evidence="2">Cell membrane</location>
        <topology evidence="2">Single-pass type II membrane protein</topology>
    </subcellularLocation>
</comment>
<dbReference type="InterPro" id="IPR008753">
    <property type="entry name" value="Peptidase_M13_N"/>
</dbReference>
<dbReference type="PhylomeDB" id="B4LQU8"/>
<sequence length="650" mass="75404">MPRLWALCLLLASAKALPTNQLNKSCRLRAADTSTEPTCSTDINLRHIQLLEQYMLPELDACQDFYKYACGNWRSVHEAGVSAMSLSGARIDQRYVELFERLLDEPQAPEHELPMYTKLLRYYQSCRALGKPRLRRYLEQLPHPASNHWAELLALLGRYGYHEHYVKIEVSQHNATQHMLVVQPHNYNLSLNLSMIIYKALRRHTHGLLPNLTQLRERFGQLEATLQQMARPANSSSEEETLRNYTLEQLQQELPQFNWTHALQLQLGATYPGSHQLLVDDVPALRQLIAFLNRADARLLQLYSWARFLQHLMQLPHNPLSNSHSSSRSICVQHMRKTLYLPMNFVYEHSYYGRQRAADERIIFGVFEELKSQFAQQLRRNEFGLDAPLLQALLAKVHGLRLNLGNMPANASTQFYVDCAHHWRVGGDFYENHLQSLLHYYAHLAELERSANASVRQLWYSFNHHGPGLTDNIDATPYFYCLGSIIIMPYAYMQLPFYDAQFWPALLYGDLANTLGHEMLHAFDTYFVDYDAQGVMRDYSDQLLLNDHYVDAVNCLNDSEVFMLNERAADISGTRLALQTYMQQPAERRNNGRLYFLQFAQFFCGEEADIFHDTGSKRLNYALAQMPEFAEVFQCVQGSPMNPVQRCRFW</sequence>
<dbReference type="OrthoDB" id="7995352at2759"/>
<dbReference type="PANTHER" id="PTHR11733">
    <property type="entry name" value="ZINC METALLOPROTEASE FAMILY M13 NEPRILYSIN-RELATED"/>
    <property type="match status" value="1"/>
</dbReference>
<dbReference type="EC" id="3.4.24.-" evidence="12"/>
<dbReference type="GO" id="GO:0004222">
    <property type="term" value="F:metalloendopeptidase activity"/>
    <property type="evidence" value="ECO:0007669"/>
    <property type="project" value="InterPro"/>
</dbReference>
<evidence type="ECO:0000256" key="1">
    <source>
        <dbReference type="ARBA" id="ARBA00001947"/>
    </source>
</evidence>
<dbReference type="PANTHER" id="PTHR11733:SF237">
    <property type="entry name" value="NEPRILYSIN-LIKE 4"/>
    <property type="match status" value="1"/>
</dbReference>
<evidence type="ECO:0000256" key="6">
    <source>
        <dbReference type="ARBA" id="ARBA00022801"/>
    </source>
</evidence>
<dbReference type="SMR" id="B4LQU8"/>
<dbReference type="FunCoup" id="B4LQU8">
    <property type="interactions" value="23"/>
</dbReference>